<reference evidence="1" key="1">
    <citation type="submission" date="2019-12" db="EMBL/GenBank/DDBJ databases">
        <title>Genome sequencing and annotation of Brassica cretica.</title>
        <authorList>
            <person name="Studholme D.J."/>
            <person name="Sarris P."/>
        </authorList>
    </citation>
    <scope>NUCLEOTIDE SEQUENCE</scope>
    <source>
        <strain evidence="1">PFS-109/04</strain>
        <tissue evidence="1">Leaf</tissue>
    </source>
</reference>
<gene>
    <name evidence="1" type="ORF">F2Q69_00037576</name>
</gene>
<dbReference type="Proteomes" id="UP000712600">
    <property type="component" value="Unassembled WGS sequence"/>
</dbReference>
<accession>A0A8S9SUN7</accession>
<proteinExistence type="predicted"/>
<comment type="caution">
    <text evidence="1">The sequence shown here is derived from an EMBL/GenBank/DDBJ whole genome shotgun (WGS) entry which is preliminary data.</text>
</comment>
<name>A0A8S9SUN7_BRACR</name>
<organism evidence="1 2">
    <name type="scientific">Brassica cretica</name>
    <name type="common">Mustard</name>
    <dbReference type="NCBI Taxonomy" id="69181"/>
    <lineage>
        <taxon>Eukaryota</taxon>
        <taxon>Viridiplantae</taxon>
        <taxon>Streptophyta</taxon>
        <taxon>Embryophyta</taxon>
        <taxon>Tracheophyta</taxon>
        <taxon>Spermatophyta</taxon>
        <taxon>Magnoliopsida</taxon>
        <taxon>eudicotyledons</taxon>
        <taxon>Gunneridae</taxon>
        <taxon>Pentapetalae</taxon>
        <taxon>rosids</taxon>
        <taxon>malvids</taxon>
        <taxon>Brassicales</taxon>
        <taxon>Brassicaceae</taxon>
        <taxon>Brassiceae</taxon>
        <taxon>Brassica</taxon>
    </lineage>
</organism>
<sequence length="88" mass="9959">MVRDILTAVYGGYSPWDEPAVVKIEMQWSRAWRQHICWVRCSDRINSDRILRTGSVALSMSSALSVLDGWLEIKSSLFVYLGHVGMVG</sequence>
<dbReference type="EMBL" id="QGKX02000004">
    <property type="protein sequence ID" value="KAF3604648.1"/>
    <property type="molecule type" value="Genomic_DNA"/>
</dbReference>
<protein>
    <submittedName>
        <fullName evidence="1">Uncharacterized protein</fullName>
    </submittedName>
</protein>
<dbReference type="AlphaFoldDB" id="A0A8S9SUN7"/>
<evidence type="ECO:0000313" key="1">
    <source>
        <dbReference type="EMBL" id="KAF3604648.1"/>
    </source>
</evidence>
<evidence type="ECO:0000313" key="2">
    <source>
        <dbReference type="Proteomes" id="UP000712600"/>
    </source>
</evidence>